<evidence type="ECO:0000256" key="1">
    <source>
        <dbReference type="SAM" id="SignalP"/>
    </source>
</evidence>
<gene>
    <name evidence="2" type="ORF">ALQ98_00728</name>
</gene>
<feature type="signal peptide" evidence="1">
    <location>
        <begin position="1"/>
        <end position="21"/>
    </location>
</feature>
<sequence length="491" mass="55549">MSLFRAGTVLVTAVQWRLAMAAWPTSCLINSSSNARTQLMSDSNTTLVEKIKASSARWNPLRKVDTLGQFDFNTCIVMLDSLESSSVKGIAISDLESTNKIDLATFERLRKALVLAVHEYTHFVDSTSTLWGLRHLRMMHRAYGCITHDESKFHIMRTYYTHLRRLKLPQYYTTISNQYDTAPPWQWRLTSGREFRPDGRPGERPILFVRFYNDKWEPIIRSPISIISLLETVAMAAELDAAMSLLRRIEDEDQRIVATSLFGKETFEYLYNPNLTEYSVCAHLVANRFNQSEATLAFWAASILARTALNASIDVFNIILKNIRVFFDKVRLRYSDDEAKAIRRALGNYDLGALFYVICMIMDSDALKNPAGFGASLVIAMATLGVHFKKDYEKTALQEAQGITAEIKESSFGTIARVASAGFENLNTMIGGFGMLKLAEMHLPPVLLGDSKQHEFHTANSNMLKSVDLETSYYEMSEGQERMQNFGDACM</sequence>
<dbReference type="Proteomes" id="UP000267978">
    <property type="component" value="Unassembled WGS sequence"/>
</dbReference>
<dbReference type="EMBL" id="RBNO01000089">
    <property type="protein sequence ID" value="RML24047.1"/>
    <property type="molecule type" value="Genomic_DNA"/>
</dbReference>
<feature type="chain" id="PRO_5044502298" evidence="1">
    <location>
        <begin position="22"/>
        <end position="491"/>
    </location>
</feature>
<protein>
    <submittedName>
        <fullName evidence="2">Uncharacterized protein</fullName>
    </submittedName>
</protein>
<dbReference type="AlphaFoldDB" id="A0AB74A273"/>
<evidence type="ECO:0000313" key="3">
    <source>
        <dbReference type="Proteomes" id="UP000267978"/>
    </source>
</evidence>
<keyword evidence="1" id="KW-0732">Signal</keyword>
<evidence type="ECO:0000313" key="2">
    <source>
        <dbReference type="EMBL" id="RML24047.1"/>
    </source>
</evidence>
<accession>A0AB74A273</accession>
<reference evidence="2 3" key="1">
    <citation type="submission" date="2018-08" db="EMBL/GenBank/DDBJ databases">
        <title>Recombination of ecologically and evolutionarily significant loci maintains genetic cohesion in the Pseudomonas syringae species complex.</title>
        <authorList>
            <person name="Dillon M."/>
            <person name="Thakur S."/>
            <person name="Almeida R.N.D."/>
            <person name="Weir B.S."/>
            <person name="Guttman D.S."/>
        </authorList>
    </citation>
    <scope>NUCLEOTIDE SEQUENCE [LARGE SCALE GENOMIC DNA]</scope>
    <source>
        <strain evidence="2 3">ICMP 3946</strain>
    </source>
</reference>
<organism evidence="2 3">
    <name type="scientific">Pseudomonas syringae pv. lapsa</name>
    <dbReference type="NCBI Taxonomy" id="199201"/>
    <lineage>
        <taxon>Bacteria</taxon>
        <taxon>Pseudomonadati</taxon>
        <taxon>Pseudomonadota</taxon>
        <taxon>Gammaproteobacteria</taxon>
        <taxon>Pseudomonadales</taxon>
        <taxon>Pseudomonadaceae</taxon>
        <taxon>Pseudomonas</taxon>
        <taxon>Pseudomonas syringae</taxon>
    </lineage>
</organism>
<comment type="caution">
    <text evidence="2">The sequence shown here is derived from an EMBL/GenBank/DDBJ whole genome shotgun (WGS) entry which is preliminary data.</text>
</comment>
<proteinExistence type="predicted"/>
<name>A0AB74A273_PSESX</name>